<comment type="caution">
    <text evidence="1">The sequence shown here is derived from an EMBL/GenBank/DDBJ whole genome shotgun (WGS) entry which is preliminary data.</text>
</comment>
<dbReference type="EMBL" id="BJZS01000093">
    <property type="protein sequence ID" value="GEO96665.1"/>
    <property type="molecule type" value="Genomic_DNA"/>
</dbReference>
<organism evidence="1 2">
    <name type="scientific">Kocuria turfanensis</name>
    <dbReference type="NCBI Taxonomy" id="388357"/>
    <lineage>
        <taxon>Bacteria</taxon>
        <taxon>Bacillati</taxon>
        <taxon>Actinomycetota</taxon>
        <taxon>Actinomycetes</taxon>
        <taxon>Micrococcales</taxon>
        <taxon>Micrococcaceae</taxon>
        <taxon>Kocuria</taxon>
    </lineage>
</organism>
<gene>
    <name evidence="1" type="ORF">KTU01_27880</name>
</gene>
<evidence type="ECO:0000313" key="2">
    <source>
        <dbReference type="Proteomes" id="UP000321103"/>
    </source>
</evidence>
<dbReference type="AlphaFoldDB" id="A0A512IG48"/>
<keyword evidence="2" id="KW-1185">Reference proteome</keyword>
<reference evidence="1 2" key="1">
    <citation type="submission" date="2019-07" db="EMBL/GenBank/DDBJ databases">
        <title>Whole genome shotgun sequence of Kocuria turfanensis NBRC 107627.</title>
        <authorList>
            <person name="Hosoyama A."/>
            <person name="Uohara A."/>
            <person name="Ohji S."/>
            <person name="Ichikawa N."/>
        </authorList>
    </citation>
    <scope>NUCLEOTIDE SEQUENCE [LARGE SCALE GENOMIC DNA]</scope>
    <source>
        <strain evidence="1 2">NBRC 107627</strain>
    </source>
</reference>
<protein>
    <submittedName>
        <fullName evidence="1">Uncharacterized protein</fullName>
    </submittedName>
</protein>
<evidence type="ECO:0000313" key="1">
    <source>
        <dbReference type="EMBL" id="GEO96665.1"/>
    </source>
</evidence>
<dbReference type="Proteomes" id="UP000321103">
    <property type="component" value="Unassembled WGS sequence"/>
</dbReference>
<sequence length="45" mass="4401">MDARHAGRAAVGGTLGTAVGAAVVNARGAGRSAVGRAFLLVRILL</sequence>
<name>A0A512IG48_9MICC</name>
<proteinExistence type="predicted"/>
<accession>A0A512IG48</accession>